<accession>A0A375YI04</accession>
<dbReference type="InterPro" id="IPR001647">
    <property type="entry name" value="HTH_TetR"/>
</dbReference>
<evidence type="ECO:0000256" key="2">
    <source>
        <dbReference type="PROSITE-ProRule" id="PRU00335"/>
    </source>
</evidence>
<dbReference type="SUPFAM" id="SSF46689">
    <property type="entry name" value="Homeodomain-like"/>
    <property type="match status" value="1"/>
</dbReference>
<dbReference type="EMBL" id="UEGS01000001">
    <property type="protein sequence ID" value="SRX80757.1"/>
    <property type="molecule type" value="Genomic_DNA"/>
</dbReference>
<dbReference type="Pfam" id="PF00440">
    <property type="entry name" value="TetR_N"/>
    <property type="match status" value="1"/>
</dbReference>
<feature type="DNA-binding region" description="H-T-H motif" evidence="2">
    <location>
        <begin position="37"/>
        <end position="56"/>
    </location>
</feature>
<sequence length="209" mass="23056">MRTHGWQGEPPSTDDEAVSRIIAATHRCVAERGAQTSIAHVATALGVSRATVYRYFPSTTALLRAAAEDGTRRFLSRLGEELQSFDDITDAIIEGVVQTVAAVPHEPYLQLLLDEPSHTLLRSVTSDAARDIGRRMLLESTSIDWTQVDTEPAGLDELVEWALRIVQSFLTNPGDPARTPDELRQHLRRWLGPAVREWAASSALPLARP</sequence>
<dbReference type="Proteomes" id="UP000252008">
    <property type="component" value="Unassembled WGS sequence"/>
</dbReference>
<organism evidence="4 5">
    <name type="scientific">Mycolicibacterium parafortuitum</name>
    <name type="common">Mycobacterium parafortuitum</name>
    <dbReference type="NCBI Taxonomy" id="39692"/>
    <lineage>
        <taxon>Bacteria</taxon>
        <taxon>Bacillati</taxon>
        <taxon>Actinomycetota</taxon>
        <taxon>Actinomycetes</taxon>
        <taxon>Mycobacteriales</taxon>
        <taxon>Mycobacteriaceae</taxon>
        <taxon>Mycolicibacterium</taxon>
    </lineage>
</organism>
<evidence type="ECO:0000259" key="3">
    <source>
        <dbReference type="PROSITE" id="PS50977"/>
    </source>
</evidence>
<dbReference type="PRINTS" id="PR00455">
    <property type="entry name" value="HTHTETR"/>
</dbReference>
<evidence type="ECO:0000313" key="5">
    <source>
        <dbReference type="Proteomes" id="UP000252008"/>
    </source>
</evidence>
<dbReference type="GO" id="GO:0003677">
    <property type="term" value="F:DNA binding"/>
    <property type="evidence" value="ECO:0007669"/>
    <property type="project" value="UniProtKB-UniRule"/>
</dbReference>
<evidence type="ECO:0000313" key="4">
    <source>
        <dbReference type="EMBL" id="SRX80757.1"/>
    </source>
</evidence>
<dbReference type="AlphaFoldDB" id="A0A375YI04"/>
<keyword evidence="5" id="KW-1185">Reference proteome</keyword>
<reference evidence="4 5" key="1">
    <citation type="submission" date="2018-05" db="EMBL/GenBank/DDBJ databases">
        <authorList>
            <consortium name="IHU Genomes"/>
        </authorList>
    </citation>
    <scope>NUCLEOTIDE SEQUENCE [LARGE SCALE GENOMIC DNA]</scope>
    <source>
        <strain evidence="4 5">P7335</strain>
    </source>
</reference>
<dbReference type="Gene3D" id="1.10.357.10">
    <property type="entry name" value="Tetracycline Repressor, domain 2"/>
    <property type="match status" value="1"/>
</dbReference>
<proteinExistence type="predicted"/>
<gene>
    <name evidence="4" type="ORF">MPP7335_02502</name>
</gene>
<dbReference type="STRING" id="39692.BST38_09480"/>
<protein>
    <recommendedName>
        <fullName evidence="3">HTH tetR-type domain-containing protein</fullName>
    </recommendedName>
</protein>
<evidence type="ECO:0000256" key="1">
    <source>
        <dbReference type="ARBA" id="ARBA00023125"/>
    </source>
</evidence>
<name>A0A375YI04_MYCPF</name>
<dbReference type="PROSITE" id="PS50977">
    <property type="entry name" value="HTH_TETR_2"/>
    <property type="match status" value="1"/>
</dbReference>
<feature type="domain" description="HTH tetR-type" evidence="3">
    <location>
        <begin position="15"/>
        <end position="74"/>
    </location>
</feature>
<keyword evidence="1 2" id="KW-0238">DNA-binding</keyword>
<dbReference type="InterPro" id="IPR009057">
    <property type="entry name" value="Homeodomain-like_sf"/>
</dbReference>
<dbReference type="RefSeq" id="WP_083143038.1">
    <property type="nucleotide sequence ID" value="NZ_MVID01000006.1"/>
</dbReference>